<feature type="transmembrane region" description="Helical" evidence="13">
    <location>
        <begin position="110"/>
        <end position="129"/>
    </location>
</feature>
<dbReference type="PANTHER" id="PTHR31462:SF5">
    <property type="entry name" value="ENDOSOMAL_LYSOSOMAL PROTON CHANNEL TMEM175"/>
    <property type="match status" value="1"/>
</dbReference>
<keyword evidence="6" id="KW-0631">Potassium channel</keyword>
<sequence length="199" mass="22480">MSISKNRVESFSDGVIAVSLTLMLFQLQVPEGFALKDILGNAYNFFGYVLSFIYVGIYWNNHHHLFKVARGINGRIMWANLNLLFWLTMVPFTTTWTWKSDFAQTPTAMYAFVLFMCSVSYSLLTRLILRSGGEHSELRQAIGSDLKGKLSIPIYAVAIAASFFSSAASFSILTVMAGVWFFPDSRIEKYLLADKTHEL</sequence>
<evidence type="ECO:0000256" key="9">
    <source>
        <dbReference type="ARBA" id="ARBA00023065"/>
    </source>
</evidence>
<evidence type="ECO:0000256" key="12">
    <source>
        <dbReference type="ARBA" id="ARBA00034430"/>
    </source>
</evidence>
<evidence type="ECO:0000256" key="2">
    <source>
        <dbReference type="ARBA" id="ARBA00006920"/>
    </source>
</evidence>
<feature type="transmembrane region" description="Helical" evidence="13">
    <location>
        <begin position="12"/>
        <end position="29"/>
    </location>
</feature>
<accession>A0A1D9I395</accession>
<feature type="transmembrane region" description="Helical" evidence="13">
    <location>
        <begin position="150"/>
        <end position="182"/>
    </location>
</feature>
<comment type="similarity">
    <text evidence="2">Belongs to the TMEM175 family.</text>
</comment>
<dbReference type="InterPro" id="IPR010617">
    <property type="entry name" value="TMEM175-like"/>
</dbReference>
<protein>
    <recommendedName>
        <fullName evidence="16">DUF1211 domain-containing protein</fullName>
    </recommendedName>
</protein>
<evidence type="ECO:0000256" key="13">
    <source>
        <dbReference type="SAM" id="Phobius"/>
    </source>
</evidence>
<comment type="subcellular location">
    <subcellularLocation>
        <location evidence="1">Membrane</location>
        <topology evidence="1">Multi-pass membrane protein</topology>
    </subcellularLocation>
</comment>
<keyword evidence="10 13" id="KW-0472">Membrane</keyword>
<dbReference type="Proteomes" id="UP000177515">
    <property type="component" value="Chromosome 1"/>
</dbReference>
<dbReference type="Pfam" id="PF06736">
    <property type="entry name" value="TMEM175"/>
    <property type="match status" value="1"/>
</dbReference>
<name>A0A1D9I395_9BURK</name>
<evidence type="ECO:0000256" key="8">
    <source>
        <dbReference type="ARBA" id="ARBA00022989"/>
    </source>
</evidence>
<dbReference type="PANTHER" id="PTHR31462">
    <property type="entry name" value="ENDOSOMAL/LYSOSOMAL POTASSIUM CHANNEL TMEM175"/>
    <property type="match status" value="1"/>
</dbReference>
<keyword evidence="8 13" id="KW-1133">Transmembrane helix</keyword>
<keyword evidence="3" id="KW-0813">Transport</keyword>
<reference evidence="14 15" key="1">
    <citation type="submission" date="2016-10" db="EMBL/GenBank/DDBJ databases">
        <title>Complete genome sequences of three Cupriavidus strains isolated from various Malaysian environments.</title>
        <authorList>
            <person name="Abdullah A.A.-A."/>
            <person name="Shafie N.A.H."/>
            <person name="Lau N.S."/>
        </authorList>
    </citation>
    <scope>NUCLEOTIDE SEQUENCE [LARGE SCALE GENOMIC DNA]</scope>
    <source>
        <strain evidence="14 15">USMAA1020</strain>
    </source>
</reference>
<keyword evidence="11" id="KW-0407">Ion channel</keyword>
<dbReference type="EMBL" id="CP017754">
    <property type="protein sequence ID" value="AOZ06513.1"/>
    <property type="molecule type" value="Genomic_DNA"/>
</dbReference>
<keyword evidence="7" id="KW-0630">Potassium</keyword>
<dbReference type="RefSeq" id="WP_071013100.1">
    <property type="nucleotide sequence ID" value="NZ_CP017754.1"/>
</dbReference>
<evidence type="ECO:0000256" key="4">
    <source>
        <dbReference type="ARBA" id="ARBA00022538"/>
    </source>
</evidence>
<comment type="catalytic activity">
    <reaction evidence="12">
        <text>K(+)(in) = K(+)(out)</text>
        <dbReference type="Rhea" id="RHEA:29463"/>
        <dbReference type="ChEBI" id="CHEBI:29103"/>
    </reaction>
</comment>
<proteinExistence type="inferred from homology"/>
<keyword evidence="5 13" id="KW-0812">Transmembrane</keyword>
<evidence type="ECO:0000313" key="14">
    <source>
        <dbReference type="EMBL" id="AOZ06513.1"/>
    </source>
</evidence>
<evidence type="ECO:0008006" key="16">
    <source>
        <dbReference type="Google" id="ProtNLM"/>
    </source>
</evidence>
<evidence type="ECO:0000256" key="5">
    <source>
        <dbReference type="ARBA" id="ARBA00022692"/>
    </source>
</evidence>
<keyword evidence="9" id="KW-0406">Ion transport</keyword>
<evidence type="ECO:0000256" key="7">
    <source>
        <dbReference type="ARBA" id="ARBA00022958"/>
    </source>
</evidence>
<evidence type="ECO:0000256" key="10">
    <source>
        <dbReference type="ARBA" id="ARBA00023136"/>
    </source>
</evidence>
<organism evidence="14 15">
    <name type="scientific">Cupriavidus malaysiensis</name>
    <dbReference type="NCBI Taxonomy" id="367825"/>
    <lineage>
        <taxon>Bacteria</taxon>
        <taxon>Pseudomonadati</taxon>
        <taxon>Pseudomonadota</taxon>
        <taxon>Betaproteobacteria</taxon>
        <taxon>Burkholderiales</taxon>
        <taxon>Burkholderiaceae</taxon>
        <taxon>Cupriavidus</taxon>
    </lineage>
</organism>
<evidence type="ECO:0000256" key="1">
    <source>
        <dbReference type="ARBA" id="ARBA00004141"/>
    </source>
</evidence>
<feature type="transmembrane region" description="Helical" evidence="13">
    <location>
        <begin position="41"/>
        <end position="59"/>
    </location>
</feature>
<keyword evidence="15" id="KW-1185">Reference proteome</keyword>
<feature type="transmembrane region" description="Helical" evidence="13">
    <location>
        <begin position="79"/>
        <end position="98"/>
    </location>
</feature>
<evidence type="ECO:0000256" key="3">
    <source>
        <dbReference type="ARBA" id="ARBA00022448"/>
    </source>
</evidence>
<evidence type="ECO:0000256" key="6">
    <source>
        <dbReference type="ARBA" id="ARBA00022826"/>
    </source>
</evidence>
<keyword evidence="4" id="KW-0633">Potassium transport</keyword>
<evidence type="ECO:0000256" key="11">
    <source>
        <dbReference type="ARBA" id="ARBA00023303"/>
    </source>
</evidence>
<gene>
    <name evidence="14" type="ORF">BKK80_12285</name>
</gene>
<evidence type="ECO:0000313" key="15">
    <source>
        <dbReference type="Proteomes" id="UP000177515"/>
    </source>
</evidence>